<evidence type="ECO:0000313" key="1">
    <source>
        <dbReference type="EMBL" id="RDI55350.1"/>
    </source>
</evidence>
<dbReference type="Proteomes" id="UP000255355">
    <property type="component" value="Unassembled WGS sequence"/>
</dbReference>
<organism evidence="1 2">
    <name type="scientific">Nocardia mexicana</name>
    <dbReference type="NCBI Taxonomy" id="279262"/>
    <lineage>
        <taxon>Bacteria</taxon>
        <taxon>Bacillati</taxon>
        <taxon>Actinomycetota</taxon>
        <taxon>Actinomycetes</taxon>
        <taxon>Mycobacteriales</taxon>
        <taxon>Nocardiaceae</taxon>
        <taxon>Nocardia</taxon>
    </lineage>
</organism>
<dbReference type="InterPro" id="IPR038058">
    <property type="entry name" value="PhnH-like_sp"/>
</dbReference>
<evidence type="ECO:0000313" key="2">
    <source>
        <dbReference type="Proteomes" id="UP000255355"/>
    </source>
</evidence>
<accession>A0A370HF74</accession>
<dbReference type="SUPFAM" id="SSF159709">
    <property type="entry name" value="PhnH-like"/>
    <property type="match status" value="1"/>
</dbReference>
<dbReference type="Pfam" id="PF05845">
    <property type="entry name" value="PhnH"/>
    <property type="match status" value="1"/>
</dbReference>
<dbReference type="NCBIfam" id="TIGR03292">
    <property type="entry name" value="PhnH_redo"/>
    <property type="match status" value="1"/>
</dbReference>
<dbReference type="STRING" id="1210089.GCA_001613165_02198"/>
<reference evidence="1 2" key="1">
    <citation type="submission" date="2018-07" db="EMBL/GenBank/DDBJ databases">
        <title>Genomic Encyclopedia of Type Strains, Phase IV (KMG-IV): sequencing the most valuable type-strain genomes for metagenomic binning, comparative biology and taxonomic classification.</title>
        <authorList>
            <person name="Goeker M."/>
        </authorList>
    </citation>
    <scope>NUCLEOTIDE SEQUENCE [LARGE SCALE GENOMIC DNA]</scope>
    <source>
        <strain evidence="1 2">DSM 44952</strain>
    </source>
</reference>
<dbReference type="AlphaFoldDB" id="A0A370HF74"/>
<keyword evidence="2" id="KW-1185">Reference proteome</keyword>
<name>A0A370HF74_9NOCA</name>
<dbReference type="InterPro" id="IPR008772">
    <property type="entry name" value="Phosphonate_metab_PhnH"/>
</dbReference>
<dbReference type="RefSeq" id="WP_169814238.1">
    <property type="nucleotide sequence ID" value="NZ_QQAZ01000001.1"/>
</dbReference>
<sequence>MTDIRPMLGAGLDPVQAQRIYRAILTAFARPGVATALPATGFPPALLPVLALADLETGIHLLDADEWAAAVTVATGAPVASLQTAKYVTALRPMTPGELGAVAVGTALRPEAGATVICAVEALHGGTPTHISGPGVREQLDFAPTVDAEFWAVRGDRNAHFPAGADLLFVDAEGALAGVPRTTAVDFGKAN</sequence>
<gene>
    <name evidence="1" type="ORF">DFR68_101183</name>
</gene>
<proteinExistence type="predicted"/>
<protein>
    <submittedName>
        <fullName evidence="1">Alpha-D-ribose 1-methylphosphonate 5-triphosphate synthase subunit PhnH</fullName>
    </submittedName>
</protein>
<dbReference type="GO" id="GO:0019634">
    <property type="term" value="P:organic phosphonate metabolic process"/>
    <property type="evidence" value="ECO:0007669"/>
    <property type="project" value="InterPro"/>
</dbReference>
<dbReference type="EMBL" id="QQAZ01000001">
    <property type="protein sequence ID" value="RDI55350.1"/>
    <property type="molecule type" value="Genomic_DNA"/>
</dbReference>
<dbReference type="Gene3D" id="3.40.50.11310">
    <property type="entry name" value="Bacterial phosphonate metabolism protein PhnH"/>
    <property type="match status" value="1"/>
</dbReference>
<comment type="caution">
    <text evidence="1">The sequence shown here is derived from an EMBL/GenBank/DDBJ whole genome shotgun (WGS) entry which is preliminary data.</text>
</comment>